<organism evidence="2 3">
    <name type="scientific">Micrococcus yunnanensis</name>
    <dbReference type="NCBI Taxonomy" id="566027"/>
    <lineage>
        <taxon>Bacteria</taxon>
        <taxon>Bacillati</taxon>
        <taxon>Actinomycetota</taxon>
        <taxon>Actinomycetes</taxon>
        <taxon>Micrococcales</taxon>
        <taxon>Micrococcaceae</taxon>
        <taxon>Micrococcus</taxon>
    </lineage>
</organism>
<evidence type="ECO:0000259" key="1">
    <source>
        <dbReference type="Pfam" id="PF12161"/>
    </source>
</evidence>
<dbReference type="EMBL" id="JAWLUK010000006">
    <property type="protein sequence ID" value="MDV7176944.1"/>
    <property type="molecule type" value="Genomic_DNA"/>
</dbReference>
<feature type="domain" description="N6 adenine-specific DNA methyltransferase N-terminal" evidence="1">
    <location>
        <begin position="27"/>
        <end position="63"/>
    </location>
</feature>
<name>A0AAP5T8D2_9MICC</name>
<sequence length="74" mass="8215">MERCSQLHPARRNPPCQLRTFTTPASLTDFVWGIADQLRGVYKPNQYGMVVLPPTILRRVEELMPPLGGHAGAG</sequence>
<dbReference type="InterPro" id="IPR022749">
    <property type="entry name" value="D12N6_MeTrfase_N"/>
</dbReference>
<evidence type="ECO:0000313" key="2">
    <source>
        <dbReference type="EMBL" id="MDV7176944.1"/>
    </source>
</evidence>
<dbReference type="RefSeq" id="WP_123244038.1">
    <property type="nucleotide sequence ID" value="NZ_JAWLUK010000006.1"/>
</dbReference>
<protein>
    <submittedName>
        <fullName evidence="2">Type I restriction-modification system subunit M N-terminal domain-containing protein</fullName>
    </submittedName>
</protein>
<dbReference type="AlphaFoldDB" id="A0AAP5T8D2"/>
<comment type="caution">
    <text evidence="2">The sequence shown here is derived from an EMBL/GenBank/DDBJ whole genome shotgun (WGS) entry which is preliminary data.</text>
</comment>
<proteinExistence type="predicted"/>
<dbReference type="Proteomes" id="UP001185728">
    <property type="component" value="Unassembled WGS sequence"/>
</dbReference>
<dbReference type="Pfam" id="PF12161">
    <property type="entry name" value="HsdM_N"/>
    <property type="match status" value="1"/>
</dbReference>
<reference evidence="2" key="1">
    <citation type="submission" date="2023-10" db="EMBL/GenBank/DDBJ databases">
        <title>Development of a sustainable strategy for remediation of hydrocarbon-contaminated territories based on the waste exchange concept.</title>
        <authorList>
            <person name="Krivoruchko A."/>
        </authorList>
    </citation>
    <scope>NUCLEOTIDE SEQUENCE</scope>
    <source>
        <strain evidence="2">IEGM 1325</strain>
    </source>
</reference>
<accession>A0AAP5T8D2</accession>
<evidence type="ECO:0000313" key="3">
    <source>
        <dbReference type="Proteomes" id="UP001185728"/>
    </source>
</evidence>
<gene>
    <name evidence="2" type="ORF">R4064_04680</name>
</gene>